<dbReference type="KEGG" id="tdu:QJT80_02430"/>
<evidence type="ECO:0000256" key="9">
    <source>
        <dbReference type="ARBA" id="ARBA00023125"/>
    </source>
</evidence>
<dbReference type="AlphaFoldDB" id="A0AA95KKW4"/>
<comment type="similarity">
    <text evidence="1 13">Belongs to the RuvC family.</text>
</comment>
<dbReference type="InterPro" id="IPR020563">
    <property type="entry name" value="X-over_junc_endoDNase_Mg_BS"/>
</dbReference>
<dbReference type="InterPro" id="IPR012337">
    <property type="entry name" value="RNaseH-like_sf"/>
</dbReference>
<reference evidence="15" key="1">
    <citation type="journal article" date="2023" name="Int. J. Mol. Sci.">
        <title>Metagenomics Revealed a New Genus 'Candidatus Thiocaldithrix dubininis' gen. nov., sp. nov. and a New Species 'Candidatus Thiothrix putei' sp. nov. in the Family Thiotrichaceae, Some Members of Which Have Traits of Both Na+- and H+-Motive Energetics.</title>
        <authorList>
            <person name="Ravin N.V."/>
            <person name="Muntyan M.S."/>
            <person name="Smolyakov D.D."/>
            <person name="Rudenko T.S."/>
            <person name="Beletsky A.V."/>
            <person name="Mardanov A.V."/>
            <person name="Grabovich M.Y."/>
        </authorList>
    </citation>
    <scope>NUCLEOTIDE SEQUENCE</scope>
    <source>
        <strain evidence="15">GKL-01</strain>
    </source>
</reference>
<keyword evidence="7 13" id="KW-0378">Hydrolase</keyword>
<accession>A0AA95KKW4</accession>
<dbReference type="GO" id="GO:0006310">
    <property type="term" value="P:DNA recombination"/>
    <property type="evidence" value="ECO:0007669"/>
    <property type="project" value="UniProtKB-UniRule"/>
</dbReference>
<comment type="subunit">
    <text evidence="13">Homodimer which binds Holliday junction (HJ) DNA. The HJ becomes 2-fold symmetrical on binding to RuvC with unstacked arms; it has a different conformation from HJ DNA in complex with RuvA. In the full resolvosome a probable DNA-RuvA(4)-RuvB(12)-RuvC(2) complex forms which resolves the HJ.</text>
</comment>
<evidence type="ECO:0000256" key="3">
    <source>
        <dbReference type="ARBA" id="ARBA00022722"/>
    </source>
</evidence>
<feature type="binding site" evidence="13">
    <location>
        <position position="10"/>
    </location>
    <ligand>
        <name>Mg(2+)</name>
        <dbReference type="ChEBI" id="CHEBI:18420"/>
        <label>1</label>
    </ligand>
</feature>
<keyword evidence="5 13" id="KW-0255">Endonuclease</keyword>
<keyword evidence="8 13" id="KW-0460">Magnesium</keyword>
<dbReference type="FunFam" id="3.30.420.10:FF:000002">
    <property type="entry name" value="Crossover junction endodeoxyribonuclease RuvC"/>
    <property type="match status" value="1"/>
</dbReference>
<feature type="active site" evidence="13">
    <location>
        <position position="70"/>
    </location>
</feature>
<dbReference type="Proteomes" id="UP001300672">
    <property type="component" value="Chromosome"/>
</dbReference>
<dbReference type="Pfam" id="PF02075">
    <property type="entry name" value="RuvC"/>
    <property type="match status" value="1"/>
</dbReference>
<keyword evidence="2 13" id="KW-0963">Cytoplasm</keyword>
<dbReference type="Gene3D" id="3.30.420.10">
    <property type="entry name" value="Ribonuclease H-like superfamily/Ribonuclease H"/>
    <property type="match status" value="1"/>
</dbReference>
<reference evidence="15" key="2">
    <citation type="submission" date="2023-04" db="EMBL/GenBank/DDBJ databases">
        <authorList>
            <person name="Beletskiy A.V."/>
            <person name="Mardanov A.V."/>
            <person name="Ravin N.V."/>
        </authorList>
    </citation>
    <scope>NUCLEOTIDE SEQUENCE</scope>
    <source>
        <strain evidence="15">GKL-01</strain>
    </source>
</reference>
<evidence type="ECO:0000256" key="8">
    <source>
        <dbReference type="ARBA" id="ARBA00022842"/>
    </source>
</evidence>
<evidence type="ECO:0000256" key="1">
    <source>
        <dbReference type="ARBA" id="ARBA00009518"/>
    </source>
</evidence>
<dbReference type="PANTHER" id="PTHR30194:SF3">
    <property type="entry name" value="CROSSOVER JUNCTION ENDODEOXYRIBONUCLEASE RUVC"/>
    <property type="match status" value="1"/>
</dbReference>
<evidence type="ECO:0000256" key="11">
    <source>
        <dbReference type="ARBA" id="ARBA00023204"/>
    </source>
</evidence>
<comment type="function">
    <text evidence="13">The RuvA-RuvB-RuvC complex processes Holliday junction (HJ) DNA during genetic recombination and DNA repair. Endonuclease that resolves HJ intermediates. Cleaves cruciform DNA by making single-stranded nicks across the HJ at symmetrical positions within the homologous arms, yielding a 5'-phosphate and a 3'-hydroxyl group; requires a central core of homology in the junction. The consensus cleavage sequence is 5'-(A/T)TT(C/G)-3'. Cleavage occurs on the 3'-side of the TT dinucleotide at the point of strand exchange. HJ branch migration catalyzed by RuvA-RuvB allows RuvC to scan DNA until it finds its consensus sequence, where it cleaves and resolves the cruciform DNA.</text>
</comment>
<dbReference type="GO" id="GO:0003677">
    <property type="term" value="F:DNA binding"/>
    <property type="evidence" value="ECO:0007669"/>
    <property type="project" value="UniProtKB-KW"/>
</dbReference>
<sequence>MNIRRILGIDPGSRQMGIGVIDSNGQRSTHIYSACLRLHRDSLLPDRLGKIFAEVTSIIQQYQPQEMAIENVFVATNAGGALKLGQARGAAICAGVVAGLTVAEYSPREIKQATVGKGSADKTQVQHMIKYMLGLHGTLQADAADALAIALCHAHVGHINQRLAQASTRSSS</sequence>
<gene>
    <name evidence="13 15" type="primary">ruvC</name>
    <name evidence="15" type="ORF">QJT80_02430</name>
</gene>
<comment type="cofactor">
    <cofactor evidence="13">
        <name>Mg(2+)</name>
        <dbReference type="ChEBI" id="CHEBI:18420"/>
    </cofactor>
    <text evidence="13">Binds 2 Mg(2+) ion per subunit.</text>
</comment>
<dbReference type="PROSITE" id="PS01321">
    <property type="entry name" value="RUVC"/>
    <property type="match status" value="1"/>
</dbReference>
<keyword evidence="9 13" id="KW-0238">DNA-binding</keyword>
<feature type="active site" evidence="13">
    <location>
        <position position="10"/>
    </location>
</feature>
<feature type="binding site" evidence="13">
    <location>
        <position position="142"/>
    </location>
    <ligand>
        <name>Mg(2+)</name>
        <dbReference type="ChEBI" id="CHEBI:18420"/>
        <label>1</label>
    </ligand>
</feature>
<dbReference type="InterPro" id="IPR036397">
    <property type="entry name" value="RNaseH_sf"/>
</dbReference>
<dbReference type="NCBIfam" id="TIGR00228">
    <property type="entry name" value="ruvC"/>
    <property type="match status" value="1"/>
</dbReference>
<organism evidence="15">
    <name type="scientific">Candidatus Thiocaldithrix dubininis</name>
    <dbReference type="NCBI Taxonomy" id="3080823"/>
    <lineage>
        <taxon>Bacteria</taxon>
        <taxon>Pseudomonadati</taxon>
        <taxon>Pseudomonadota</taxon>
        <taxon>Gammaproteobacteria</taxon>
        <taxon>Thiotrichales</taxon>
        <taxon>Thiotrichaceae</taxon>
        <taxon>Candidatus Thiocaldithrix</taxon>
    </lineage>
</organism>
<evidence type="ECO:0000256" key="13">
    <source>
        <dbReference type="HAMAP-Rule" id="MF_00034"/>
    </source>
</evidence>
<dbReference type="InterPro" id="IPR002176">
    <property type="entry name" value="X-over_junc_endoDNase_RuvC"/>
</dbReference>
<feature type="binding site" evidence="13">
    <location>
        <position position="70"/>
    </location>
    <ligand>
        <name>Mg(2+)</name>
        <dbReference type="ChEBI" id="CHEBI:18420"/>
        <label>2</label>
    </ligand>
</feature>
<evidence type="ECO:0000256" key="10">
    <source>
        <dbReference type="ARBA" id="ARBA00023172"/>
    </source>
</evidence>
<dbReference type="PRINTS" id="PR00696">
    <property type="entry name" value="RSOLVASERUVC"/>
</dbReference>
<keyword evidence="3 13" id="KW-0540">Nuclease</keyword>
<keyword evidence="4 13" id="KW-0479">Metal-binding</keyword>
<comment type="subcellular location">
    <subcellularLocation>
        <location evidence="13">Cytoplasm</location>
    </subcellularLocation>
</comment>
<name>A0AA95KKW4_9GAMM</name>
<dbReference type="EMBL" id="CP124755">
    <property type="protein sequence ID" value="WGZ91338.1"/>
    <property type="molecule type" value="Genomic_DNA"/>
</dbReference>
<dbReference type="EC" id="3.1.21.10" evidence="13 14"/>
<evidence type="ECO:0000256" key="12">
    <source>
        <dbReference type="ARBA" id="ARBA00029354"/>
    </source>
</evidence>
<dbReference type="HAMAP" id="MF_00034">
    <property type="entry name" value="RuvC"/>
    <property type="match status" value="1"/>
</dbReference>
<dbReference type="SUPFAM" id="SSF53098">
    <property type="entry name" value="Ribonuclease H-like"/>
    <property type="match status" value="1"/>
</dbReference>
<dbReference type="GO" id="GO:0048476">
    <property type="term" value="C:Holliday junction resolvase complex"/>
    <property type="evidence" value="ECO:0007669"/>
    <property type="project" value="UniProtKB-UniRule"/>
</dbReference>
<dbReference type="GO" id="GO:0006281">
    <property type="term" value="P:DNA repair"/>
    <property type="evidence" value="ECO:0007669"/>
    <property type="project" value="UniProtKB-UniRule"/>
</dbReference>
<keyword evidence="11 13" id="KW-0234">DNA repair</keyword>
<keyword evidence="6 13" id="KW-0227">DNA damage</keyword>
<keyword evidence="10 13" id="KW-0233">DNA recombination</keyword>
<feature type="active site" evidence="13">
    <location>
        <position position="142"/>
    </location>
</feature>
<dbReference type="PANTHER" id="PTHR30194">
    <property type="entry name" value="CROSSOVER JUNCTION ENDODEOXYRIBONUCLEASE RUVC"/>
    <property type="match status" value="1"/>
</dbReference>
<evidence type="ECO:0000256" key="4">
    <source>
        <dbReference type="ARBA" id="ARBA00022723"/>
    </source>
</evidence>
<dbReference type="CDD" id="cd16962">
    <property type="entry name" value="RuvC"/>
    <property type="match status" value="1"/>
</dbReference>
<dbReference type="GO" id="GO:0005737">
    <property type="term" value="C:cytoplasm"/>
    <property type="evidence" value="ECO:0007669"/>
    <property type="project" value="UniProtKB-SubCell"/>
</dbReference>
<dbReference type="GO" id="GO:0000287">
    <property type="term" value="F:magnesium ion binding"/>
    <property type="evidence" value="ECO:0007669"/>
    <property type="project" value="UniProtKB-UniRule"/>
</dbReference>
<proteinExistence type="inferred from homology"/>
<evidence type="ECO:0000256" key="5">
    <source>
        <dbReference type="ARBA" id="ARBA00022759"/>
    </source>
</evidence>
<evidence type="ECO:0000256" key="6">
    <source>
        <dbReference type="ARBA" id="ARBA00022763"/>
    </source>
</evidence>
<dbReference type="GO" id="GO:0008821">
    <property type="term" value="F:crossover junction DNA endonuclease activity"/>
    <property type="evidence" value="ECO:0007669"/>
    <property type="project" value="UniProtKB-UniRule"/>
</dbReference>
<protein>
    <recommendedName>
        <fullName evidence="13 14">Crossover junction endodeoxyribonuclease RuvC</fullName>
        <ecNumber evidence="13 14">3.1.21.10</ecNumber>
    </recommendedName>
    <alternativeName>
        <fullName evidence="13">Holliday junction nuclease RuvC</fullName>
    </alternativeName>
    <alternativeName>
        <fullName evidence="13">Holliday junction resolvase RuvC</fullName>
    </alternativeName>
</protein>
<evidence type="ECO:0000256" key="7">
    <source>
        <dbReference type="ARBA" id="ARBA00022801"/>
    </source>
</evidence>
<evidence type="ECO:0000256" key="2">
    <source>
        <dbReference type="ARBA" id="ARBA00022490"/>
    </source>
</evidence>
<evidence type="ECO:0000256" key="14">
    <source>
        <dbReference type="NCBIfam" id="TIGR00228"/>
    </source>
</evidence>
<evidence type="ECO:0000313" key="15">
    <source>
        <dbReference type="EMBL" id="WGZ91338.1"/>
    </source>
</evidence>
<comment type="catalytic activity">
    <reaction evidence="12 13">
        <text>Endonucleolytic cleavage at a junction such as a reciprocal single-stranded crossover between two homologous DNA duplexes (Holliday junction).</text>
        <dbReference type="EC" id="3.1.21.10"/>
    </reaction>
</comment>